<proteinExistence type="predicted"/>
<keyword evidence="3" id="KW-1185">Reference proteome</keyword>
<organism evidence="2 3">
    <name type="scientific">Herbiconiux ginsengi</name>
    <dbReference type="NCBI Taxonomy" id="381665"/>
    <lineage>
        <taxon>Bacteria</taxon>
        <taxon>Bacillati</taxon>
        <taxon>Actinomycetota</taxon>
        <taxon>Actinomycetes</taxon>
        <taxon>Micrococcales</taxon>
        <taxon>Microbacteriaceae</taxon>
        <taxon>Herbiconiux</taxon>
    </lineage>
</organism>
<gene>
    <name evidence="2" type="ORF">SAMN05216554_1765</name>
</gene>
<dbReference type="InterPro" id="IPR011042">
    <property type="entry name" value="6-blade_b-propeller_TolB-like"/>
</dbReference>
<dbReference type="Pfam" id="PF07676">
    <property type="entry name" value="PD40"/>
    <property type="match status" value="4"/>
</dbReference>
<evidence type="ECO:0000256" key="1">
    <source>
        <dbReference type="SAM" id="SignalP"/>
    </source>
</evidence>
<name>A0A1H3NAW6_9MICO</name>
<dbReference type="AlphaFoldDB" id="A0A1H3NAW6"/>
<protein>
    <submittedName>
        <fullName evidence="2">WD40-like Beta Propeller Repeat</fullName>
    </submittedName>
</protein>
<dbReference type="STRING" id="381665.SAMN05216554_1765"/>
<feature type="signal peptide" evidence="1">
    <location>
        <begin position="1"/>
        <end position="27"/>
    </location>
</feature>
<dbReference type="Gene3D" id="3.40.50.12090">
    <property type="match status" value="1"/>
</dbReference>
<accession>A0A1H3NAW6</accession>
<keyword evidence="1" id="KW-0732">Signal</keyword>
<dbReference type="InterPro" id="IPR007253">
    <property type="entry name" value="Cell_wall-bd_2"/>
</dbReference>
<dbReference type="Pfam" id="PF04122">
    <property type="entry name" value="CW_binding_2"/>
    <property type="match status" value="3"/>
</dbReference>
<dbReference type="PANTHER" id="PTHR30032:SF4">
    <property type="entry name" value="AMIDASE ENHANCER"/>
    <property type="match status" value="1"/>
</dbReference>
<feature type="chain" id="PRO_5011570003" evidence="1">
    <location>
        <begin position="28"/>
        <end position="748"/>
    </location>
</feature>
<dbReference type="GO" id="GO:0030288">
    <property type="term" value="C:outer membrane-bounded periplasmic space"/>
    <property type="evidence" value="ECO:0007669"/>
    <property type="project" value="TreeGrafter"/>
</dbReference>
<dbReference type="Gene3D" id="2.120.10.30">
    <property type="entry name" value="TolB, C-terminal domain"/>
    <property type="match status" value="2"/>
</dbReference>
<sequence length="748" mass="75576">MRRVHVAIAMTLSGFLLFAAGTAPAIAALPRAGETQILSVSSTGAAGDADSSDPAISADGRFVAFSSKASDLTGAGGFVRQLYVRDLASGVTTLVSAGGSGPGNGDSTKPSISDDGSVVAYISAATNIVGVARTGTPQAFVWTRATGVTTVASFSDALVTANAAITQIALSGNGQAVAFTTTADNLTSDNTYGVRQIYERNLVTRTTALVSVDTTLTPAGSPTGANDPAISSDGSLIAFASADALSGRPGNGYTQIFRREMSSRSSTELVTVNASGLAAARFSSTSPTISHDGNVIAFFSNAYDLTNQPSSGNGIYWRDMREEGTRLASPNAADGKAARGNFWLPSISADGTSIAFRSNSPDLTREGRGYGLVTQVYERDLTAGITSLVSRPTVGADAGNLDSLLPSISGDGSLVAFDSYATNLVPDAEVNTQVYLRDTTEVPEVVRIGGADRFAVSAAVSADTFGSGVPVAYVASGATFPDALSGSAAAGAQHAPVLLVGKDCIPTPVAAELHRLNPKKIIVLGGTNTIDESVQIALSGFSPTVTRIAGADRFDVSVAVSASAFGQSGESTPVAYVASGAVFPDALSGSAAAGYAGGPVLLVTKDSVPTLVAAELGRLRPGAIVVLGGTNTIDDSVTATLSRIAPTSRVAGADRFAVSANVSAGTFPVGTHTVFVASGAVFPDALSGSAAAIRRVGPVLLVTADGIPEPVKTELARLKPTRIVVLGGTATVSDAVLHDLEKYAVPPS</sequence>
<reference evidence="2 3" key="1">
    <citation type="submission" date="2016-10" db="EMBL/GenBank/DDBJ databases">
        <authorList>
            <person name="de Groot N.N."/>
        </authorList>
    </citation>
    <scope>NUCLEOTIDE SEQUENCE [LARGE SCALE GENOMIC DNA]</scope>
    <source>
        <strain evidence="2 3">CGMCC 4.3491</strain>
    </source>
</reference>
<evidence type="ECO:0000313" key="3">
    <source>
        <dbReference type="Proteomes" id="UP000198891"/>
    </source>
</evidence>
<dbReference type="PANTHER" id="PTHR30032">
    <property type="entry name" value="N-ACETYLMURAMOYL-L-ALANINE AMIDASE-RELATED"/>
    <property type="match status" value="1"/>
</dbReference>
<dbReference type="SUPFAM" id="SSF82171">
    <property type="entry name" value="DPP6 N-terminal domain-like"/>
    <property type="match status" value="1"/>
</dbReference>
<dbReference type="InterPro" id="IPR051922">
    <property type="entry name" value="Bact_Sporulation_Assoc"/>
</dbReference>
<evidence type="ECO:0000313" key="2">
    <source>
        <dbReference type="EMBL" id="SDY85810.1"/>
    </source>
</evidence>
<dbReference type="InterPro" id="IPR011659">
    <property type="entry name" value="WD40"/>
</dbReference>
<dbReference type="Proteomes" id="UP000198891">
    <property type="component" value="Unassembled WGS sequence"/>
</dbReference>
<dbReference type="EMBL" id="FNPZ01000001">
    <property type="protein sequence ID" value="SDY85810.1"/>
    <property type="molecule type" value="Genomic_DNA"/>
</dbReference>